<sequence length="421" mass="43816">MLLRALLRSSSALVGLPLVVVFVLLALQDDLTKFVTANYWPSAIDTATFALPFLATACAALGAWEGARLDRGQVLKQTAVRTPLGITLPLLVPVVATGMIGLLTAGILTAAASGASPSLTGTSVLLVAFLLFSANALIGYLVGRRWPAVVSVPVALVGAFIANAYPVSWEILWIRHLVGGGLRNCCAVDQVLDPRALWSAATFALALITAAVITIQFPRNPKSWAIAPLVALVGIAAGSYFAQDLGPDPVRDRPRTALVCENGASVRTCLWPEVQDPAALRKEVQTAVTRLRAAGVTVPSTLTMAARPAGGEAKLGVLTDDTPDHVPAGVASGLLPEYPACASDGPYPAAAALEPVAAWLMLTAGAPRETVSAQVAPEAAALALKVKDQPQKVQRGWYATNTRAMQSCTAKPTLVIGKETT</sequence>
<dbReference type="Pfam" id="PF23866">
    <property type="entry name" value="DUF7224"/>
    <property type="match status" value="1"/>
</dbReference>
<reference evidence="4" key="1">
    <citation type="journal article" date="2019" name="Int. J. Syst. Evol. Microbiol.">
        <title>The Global Catalogue of Microorganisms (GCM) 10K type strain sequencing project: providing services to taxonomists for standard genome sequencing and annotation.</title>
        <authorList>
            <consortium name="The Broad Institute Genomics Platform"/>
            <consortium name="The Broad Institute Genome Sequencing Center for Infectious Disease"/>
            <person name="Wu L."/>
            <person name="Ma J."/>
        </authorList>
    </citation>
    <scope>NUCLEOTIDE SEQUENCE [LARGE SCALE GENOMIC DNA]</scope>
    <source>
        <strain evidence="4">SYNS20</strain>
    </source>
</reference>
<accession>A0ABW2JWM6</accession>
<feature type="transmembrane region" description="Helical" evidence="1">
    <location>
        <begin position="124"/>
        <end position="142"/>
    </location>
</feature>
<name>A0ABW2JWM6_9ACTN</name>
<comment type="caution">
    <text evidence="3">The sequence shown here is derived from an EMBL/GenBank/DDBJ whole genome shotgun (WGS) entry which is preliminary data.</text>
</comment>
<dbReference type="Proteomes" id="UP001596523">
    <property type="component" value="Unassembled WGS sequence"/>
</dbReference>
<gene>
    <name evidence="3" type="ORF">ACFQVC_40950</name>
</gene>
<evidence type="ECO:0000259" key="2">
    <source>
        <dbReference type="Pfam" id="PF23866"/>
    </source>
</evidence>
<evidence type="ECO:0000313" key="4">
    <source>
        <dbReference type="Proteomes" id="UP001596523"/>
    </source>
</evidence>
<dbReference type="EMBL" id="JBHTCF010000036">
    <property type="protein sequence ID" value="MFC7310569.1"/>
    <property type="molecule type" value="Genomic_DNA"/>
</dbReference>
<feature type="transmembrane region" description="Helical" evidence="1">
    <location>
        <begin position="149"/>
        <end position="167"/>
    </location>
</feature>
<feature type="transmembrane region" description="Helical" evidence="1">
    <location>
        <begin position="7"/>
        <end position="27"/>
    </location>
</feature>
<feature type="transmembrane region" description="Helical" evidence="1">
    <location>
        <begin position="197"/>
        <end position="217"/>
    </location>
</feature>
<keyword evidence="4" id="KW-1185">Reference proteome</keyword>
<keyword evidence="1" id="KW-0812">Transmembrane</keyword>
<keyword evidence="1" id="KW-0472">Membrane</keyword>
<dbReference type="InterPro" id="IPR055648">
    <property type="entry name" value="DUF7224"/>
</dbReference>
<feature type="transmembrane region" description="Helical" evidence="1">
    <location>
        <begin position="88"/>
        <end position="112"/>
    </location>
</feature>
<feature type="transmembrane region" description="Helical" evidence="1">
    <location>
        <begin position="224"/>
        <end position="242"/>
    </location>
</feature>
<feature type="transmembrane region" description="Helical" evidence="1">
    <location>
        <begin position="47"/>
        <end position="67"/>
    </location>
</feature>
<evidence type="ECO:0000313" key="3">
    <source>
        <dbReference type="EMBL" id="MFC7310569.1"/>
    </source>
</evidence>
<evidence type="ECO:0000256" key="1">
    <source>
        <dbReference type="SAM" id="Phobius"/>
    </source>
</evidence>
<protein>
    <recommendedName>
        <fullName evidence="2">DUF7224 domain-containing protein</fullName>
    </recommendedName>
</protein>
<proteinExistence type="predicted"/>
<keyword evidence="1" id="KW-1133">Transmembrane helix</keyword>
<feature type="domain" description="DUF7224" evidence="2">
    <location>
        <begin position="269"/>
        <end position="408"/>
    </location>
</feature>
<organism evidence="3 4">
    <name type="scientific">Streptomyces monticola</name>
    <dbReference type="NCBI Taxonomy" id="2666263"/>
    <lineage>
        <taxon>Bacteria</taxon>
        <taxon>Bacillati</taxon>
        <taxon>Actinomycetota</taxon>
        <taxon>Actinomycetes</taxon>
        <taxon>Kitasatosporales</taxon>
        <taxon>Streptomycetaceae</taxon>
        <taxon>Streptomyces</taxon>
    </lineage>
</organism>
<dbReference type="RefSeq" id="WP_381841330.1">
    <property type="nucleotide sequence ID" value="NZ_JBHTCF010000036.1"/>
</dbReference>